<evidence type="ECO:0000256" key="1">
    <source>
        <dbReference type="ARBA" id="ARBA00010838"/>
    </source>
</evidence>
<dbReference type="GO" id="GO:0006044">
    <property type="term" value="P:N-acetylglucosamine metabolic process"/>
    <property type="evidence" value="ECO:0007669"/>
    <property type="project" value="TreeGrafter"/>
</dbReference>
<evidence type="ECO:0000313" key="3">
    <source>
        <dbReference type="Proteomes" id="UP000541444"/>
    </source>
</evidence>
<comment type="similarity">
    <text evidence="1">Belongs to the glycosyl hydrolase 1 family.</text>
</comment>
<dbReference type="SUPFAM" id="SSF51445">
    <property type="entry name" value="(Trans)glycosidases"/>
    <property type="match status" value="1"/>
</dbReference>
<reference evidence="2 3" key="1">
    <citation type="journal article" date="2020" name="IScience">
        <title>Genome Sequencing of the Endangered Kingdonia uniflora (Circaeasteraceae, Ranunculales) Reveals Potential Mechanisms of Evolutionary Specialization.</title>
        <authorList>
            <person name="Sun Y."/>
            <person name="Deng T."/>
            <person name="Zhang A."/>
            <person name="Moore M.J."/>
            <person name="Landis J.B."/>
            <person name="Lin N."/>
            <person name="Zhang H."/>
            <person name="Zhang X."/>
            <person name="Huang J."/>
            <person name="Zhang X."/>
            <person name="Sun H."/>
            <person name="Wang H."/>
        </authorList>
    </citation>
    <scope>NUCLEOTIDE SEQUENCE [LARGE SCALE GENOMIC DNA]</scope>
    <source>
        <strain evidence="2">TB1705</strain>
        <tissue evidence="2">Leaf</tissue>
    </source>
</reference>
<dbReference type="AlphaFoldDB" id="A0A7J7MUL0"/>
<dbReference type="PANTHER" id="PTHR12224:SF0">
    <property type="entry name" value="BETA-1,4-MANNOSYL-GLYCOPROTEIN 4-BETA-N-ACETYLGLUCOSAMINYLTRANSFERASE"/>
    <property type="match status" value="1"/>
</dbReference>
<dbReference type="InterPro" id="IPR006813">
    <property type="entry name" value="Glyco_trans_17"/>
</dbReference>
<dbReference type="OrthoDB" id="6474464at2759"/>
<dbReference type="GO" id="GO:0016020">
    <property type="term" value="C:membrane"/>
    <property type="evidence" value="ECO:0007669"/>
    <property type="project" value="InterPro"/>
</dbReference>
<dbReference type="GO" id="GO:0003830">
    <property type="term" value="F:beta-1,4-mannosylglycoprotein 4-beta-N-acetylglucosaminyltransferase activity"/>
    <property type="evidence" value="ECO:0007669"/>
    <property type="project" value="InterPro"/>
</dbReference>
<proteinExistence type="inferred from homology"/>
<dbReference type="EMBL" id="JACGCM010001219">
    <property type="protein sequence ID" value="KAF6158507.1"/>
    <property type="molecule type" value="Genomic_DNA"/>
</dbReference>
<gene>
    <name evidence="2" type="ORF">GIB67_040021</name>
</gene>
<dbReference type="Pfam" id="PF00232">
    <property type="entry name" value="Glyco_hydro_1"/>
    <property type="match status" value="1"/>
</dbReference>
<accession>A0A7J7MUL0</accession>
<organism evidence="2 3">
    <name type="scientific">Kingdonia uniflora</name>
    <dbReference type="NCBI Taxonomy" id="39325"/>
    <lineage>
        <taxon>Eukaryota</taxon>
        <taxon>Viridiplantae</taxon>
        <taxon>Streptophyta</taxon>
        <taxon>Embryophyta</taxon>
        <taxon>Tracheophyta</taxon>
        <taxon>Spermatophyta</taxon>
        <taxon>Magnoliopsida</taxon>
        <taxon>Ranunculales</taxon>
        <taxon>Circaeasteraceae</taxon>
        <taxon>Kingdonia</taxon>
    </lineage>
</organism>
<dbReference type="Gene3D" id="3.20.20.80">
    <property type="entry name" value="Glycosidases"/>
    <property type="match status" value="1"/>
</dbReference>
<dbReference type="GO" id="GO:0004553">
    <property type="term" value="F:hydrolase activity, hydrolyzing O-glycosyl compounds"/>
    <property type="evidence" value="ECO:0007669"/>
    <property type="project" value="InterPro"/>
</dbReference>
<dbReference type="PANTHER" id="PTHR12224">
    <property type="entry name" value="BETA-1,4-MANNOSYL-GLYCOPROTEIN BETA-1,4-N-ACETYLGLUCOSAMINYL-TRANSFERASE"/>
    <property type="match status" value="1"/>
</dbReference>
<dbReference type="GO" id="GO:0005975">
    <property type="term" value="P:carbohydrate metabolic process"/>
    <property type="evidence" value="ECO:0007669"/>
    <property type="project" value="InterPro"/>
</dbReference>
<protein>
    <submittedName>
        <fullName evidence="2">Uncharacterized protein</fullName>
    </submittedName>
</protein>
<dbReference type="InterPro" id="IPR001360">
    <property type="entry name" value="Glyco_hydro_1"/>
</dbReference>
<sequence>MIDYEMRMTILEYRLWNSRTNSGGLSYLRLLLRLHQLPVNTSHHADVCFRKFSDKVAHCTTLNEPNILGSHTYALFNTYTSTAAALYKEKYQIVAAFAVEDNIKQKVYTQEGKISRLYGWGTHESPKRVFDAVLFTNEFKFIEPRLTYGTIAGRLKKRENPFVEEAYQRVALDQQN</sequence>
<evidence type="ECO:0000313" key="2">
    <source>
        <dbReference type="EMBL" id="KAF6158507.1"/>
    </source>
</evidence>
<keyword evidence="3" id="KW-1185">Reference proteome</keyword>
<dbReference type="InterPro" id="IPR017853">
    <property type="entry name" value="GH"/>
</dbReference>
<comment type="caution">
    <text evidence="2">The sequence shown here is derived from an EMBL/GenBank/DDBJ whole genome shotgun (WGS) entry which is preliminary data.</text>
</comment>
<dbReference type="Proteomes" id="UP000541444">
    <property type="component" value="Unassembled WGS sequence"/>
</dbReference>
<name>A0A7J7MUL0_9MAGN</name>